<dbReference type="Proteomes" id="UP000178944">
    <property type="component" value="Unassembled WGS sequence"/>
</dbReference>
<comment type="caution">
    <text evidence="4">The sequence shown here is derived from an EMBL/GenBank/DDBJ whole genome shotgun (WGS) entry which is preliminary data.</text>
</comment>
<dbReference type="Gene3D" id="3.50.90.10">
    <property type="entry name" value="YerB-like"/>
    <property type="match status" value="1"/>
</dbReference>
<evidence type="ECO:0000259" key="3">
    <source>
        <dbReference type="Pfam" id="PF17479"/>
    </source>
</evidence>
<protein>
    <recommendedName>
        <fullName evidence="6">DUF3048 domain-containing protein</fullName>
    </recommendedName>
</protein>
<evidence type="ECO:0008006" key="6">
    <source>
        <dbReference type="Google" id="ProtNLM"/>
    </source>
</evidence>
<feature type="domain" description="DUF3048" evidence="3">
    <location>
        <begin position="257"/>
        <end position="358"/>
    </location>
</feature>
<accession>A0A1G1YTA8</accession>
<sequence length="363" mass="40123">MRKNNFDHAPFYKKDAGFFMSATRATALDSFLRFTLALLGSVALTLLLSVGLLSRYQRAAALPGRQPESAPSSLQYRLLDGQRVADGSPLDRRPFAAVIDNRVESRPPAGLEDASIVYEVIVEGDITRLLALFDADSQTEQIGPVRSLRPFFIDLAAEWDAVLFFAGGSPAALARVASGSFATVNEISGDGIYFWRDVSRFPPHNLYTSAALMSRAAAAKQATSSAEFIAWQFKDGTPAASSTALLAVPVRFAGNPLYRVEYRYNPETNDYTRYQNNKVHKTSQGIVLKAGNVVVQHVTYDVLDEVGRLAIDLDRGGAAEIYQDGRQVNGFWQKINGRTRFYDQADREISFNRGTVWVELVFD</sequence>
<evidence type="ECO:0000259" key="2">
    <source>
        <dbReference type="Pfam" id="PF11258"/>
    </source>
</evidence>
<feature type="transmembrane region" description="Helical" evidence="1">
    <location>
        <begin position="31"/>
        <end position="53"/>
    </location>
</feature>
<keyword evidence="1" id="KW-0472">Membrane</keyword>
<dbReference type="Pfam" id="PF11258">
    <property type="entry name" value="DUF3048"/>
    <property type="match status" value="1"/>
</dbReference>
<keyword evidence="1" id="KW-0812">Transmembrane</keyword>
<evidence type="ECO:0000313" key="5">
    <source>
        <dbReference type="Proteomes" id="UP000178944"/>
    </source>
</evidence>
<keyword evidence="1" id="KW-1133">Transmembrane helix</keyword>
<dbReference type="InterPro" id="IPR023158">
    <property type="entry name" value="YerB-like_sf"/>
</dbReference>
<gene>
    <name evidence="4" type="ORF">A2951_01145</name>
</gene>
<organism evidence="4 5">
    <name type="scientific">Candidatus Buchananbacteria bacterium RIFCSPLOWO2_01_FULL_56_15</name>
    <dbReference type="NCBI Taxonomy" id="1797547"/>
    <lineage>
        <taxon>Bacteria</taxon>
        <taxon>Candidatus Buchananiibacteriota</taxon>
    </lineage>
</organism>
<evidence type="ECO:0000313" key="4">
    <source>
        <dbReference type="EMBL" id="OGY54667.1"/>
    </source>
</evidence>
<name>A0A1G1YTA8_9BACT</name>
<dbReference type="InterPro" id="IPR021416">
    <property type="entry name" value="DUF3048_N"/>
</dbReference>
<dbReference type="InterPro" id="IPR035328">
    <property type="entry name" value="DUF3048_C"/>
</dbReference>
<dbReference type="SUPFAM" id="SSF159774">
    <property type="entry name" value="YerB-like"/>
    <property type="match status" value="1"/>
</dbReference>
<feature type="domain" description="DUF3048" evidence="2">
    <location>
        <begin position="81"/>
        <end position="221"/>
    </location>
</feature>
<dbReference type="AlphaFoldDB" id="A0A1G1YTA8"/>
<proteinExistence type="predicted"/>
<dbReference type="Pfam" id="PF17479">
    <property type="entry name" value="DUF3048_C"/>
    <property type="match status" value="1"/>
</dbReference>
<reference evidence="4 5" key="1">
    <citation type="journal article" date="2016" name="Nat. Commun.">
        <title>Thousands of microbial genomes shed light on interconnected biogeochemical processes in an aquifer system.</title>
        <authorList>
            <person name="Anantharaman K."/>
            <person name="Brown C.T."/>
            <person name="Hug L.A."/>
            <person name="Sharon I."/>
            <person name="Castelle C.J."/>
            <person name="Probst A.J."/>
            <person name="Thomas B.C."/>
            <person name="Singh A."/>
            <person name="Wilkins M.J."/>
            <person name="Karaoz U."/>
            <person name="Brodie E.L."/>
            <person name="Williams K.H."/>
            <person name="Hubbard S.S."/>
            <person name="Banfield J.F."/>
        </authorList>
    </citation>
    <scope>NUCLEOTIDE SEQUENCE [LARGE SCALE GENOMIC DNA]</scope>
</reference>
<dbReference type="EMBL" id="MHIQ01000025">
    <property type="protein sequence ID" value="OGY54667.1"/>
    <property type="molecule type" value="Genomic_DNA"/>
</dbReference>
<evidence type="ECO:0000256" key="1">
    <source>
        <dbReference type="SAM" id="Phobius"/>
    </source>
</evidence>